<name>A0AAV2QHW7_MEGNR</name>
<dbReference type="InterPro" id="IPR029058">
    <property type="entry name" value="AB_hydrolase_fold"/>
</dbReference>
<gene>
    <name evidence="3" type="ORF">MNOR_LOCUS12787</name>
</gene>
<dbReference type="Proteomes" id="UP001497623">
    <property type="component" value="Unassembled WGS sequence"/>
</dbReference>
<reference evidence="3 4" key="1">
    <citation type="submission" date="2024-05" db="EMBL/GenBank/DDBJ databases">
        <authorList>
            <person name="Wallberg A."/>
        </authorList>
    </citation>
    <scope>NUCLEOTIDE SEQUENCE [LARGE SCALE GENOMIC DNA]</scope>
</reference>
<protein>
    <recommendedName>
        <fullName evidence="5">N-myc downstream regulated</fullName>
    </recommendedName>
</protein>
<evidence type="ECO:0008006" key="5">
    <source>
        <dbReference type="Google" id="ProtNLM"/>
    </source>
</evidence>
<dbReference type="Pfam" id="PF03096">
    <property type="entry name" value="Ndr"/>
    <property type="match status" value="1"/>
</dbReference>
<comment type="caution">
    <text evidence="3">The sequence shown here is derived from an EMBL/GenBank/DDBJ whole genome shotgun (WGS) entry which is preliminary data.</text>
</comment>
<evidence type="ECO:0000313" key="4">
    <source>
        <dbReference type="Proteomes" id="UP001497623"/>
    </source>
</evidence>
<organism evidence="3 4">
    <name type="scientific">Meganyctiphanes norvegica</name>
    <name type="common">Northern krill</name>
    <name type="synonym">Thysanopoda norvegica</name>
    <dbReference type="NCBI Taxonomy" id="48144"/>
    <lineage>
        <taxon>Eukaryota</taxon>
        <taxon>Metazoa</taxon>
        <taxon>Ecdysozoa</taxon>
        <taxon>Arthropoda</taxon>
        <taxon>Crustacea</taxon>
        <taxon>Multicrustacea</taxon>
        <taxon>Malacostraca</taxon>
        <taxon>Eumalacostraca</taxon>
        <taxon>Eucarida</taxon>
        <taxon>Euphausiacea</taxon>
        <taxon>Euphausiidae</taxon>
        <taxon>Meganyctiphanes</taxon>
    </lineage>
</organism>
<evidence type="ECO:0000256" key="2">
    <source>
        <dbReference type="SAM" id="MobiDB-lite"/>
    </source>
</evidence>
<dbReference type="SUPFAM" id="SSF53474">
    <property type="entry name" value="alpha/beta-Hydrolases"/>
    <property type="match status" value="1"/>
</dbReference>
<dbReference type="Gene3D" id="3.40.50.1820">
    <property type="entry name" value="alpha/beta hydrolase"/>
    <property type="match status" value="1"/>
</dbReference>
<proteinExistence type="inferred from homology"/>
<dbReference type="EMBL" id="CAXKWB010007122">
    <property type="protein sequence ID" value="CAL4085701.1"/>
    <property type="molecule type" value="Genomic_DNA"/>
</dbReference>
<accession>A0AAV2QHW7</accession>
<evidence type="ECO:0000313" key="3">
    <source>
        <dbReference type="EMBL" id="CAL4085701.1"/>
    </source>
</evidence>
<keyword evidence="4" id="KW-1185">Reference proteome</keyword>
<dbReference type="AlphaFoldDB" id="A0AAV2QHW7"/>
<comment type="similarity">
    <text evidence="1">Belongs to the NDRG family.</text>
</comment>
<evidence type="ECO:0000256" key="1">
    <source>
        <dbReference type="ARBA" id="ARBA00005598"/>
    </source>
</evidence>
<feature type="region of interest" description="Disordered" evidence="2">
    <location>
        <begin position="302"/>
        <end position="329"/>
    </location>
</feature>
<sequence length="343" mass="38648">MTEKHVVKTDKCGNLNVFVQGDPSKAADKACFLTIHDMGSNYQNMVDFVNHPVMKETKDRSIFIHVSIPGQEDNAADLPNDFTFPKMQQIAEDLVSILDQLSIKLVIALGEGAGANILARFGMKYQERCMGLVLLHCTSTTAGVMEHFKDKILNWKLSNVGMNPTAEQYLIFHKFGHVITQGLRILLNKKKILFTFKQGISFKINDVNKYIIEFFQRTDYSAKLATQLKVETLLVTGSKASHIHTVHTMHQSCNKTKTSLIKFDDVGDVLAECPEKFAQSLQLFCKGLGILTSLPLSDNRGRTISGSSFDEEGRPRRQRTMSMEEYDTPNIRRFSFSNQQTAN</sequence>
<dbReference type="InterPro" id="IPR004142">
    <property type="entry name" value="NDRG"/>
</dbReference>
<feature type="non-terminal residue" evidence="3">
    <location>
        <position position="343"/>
    </location>
</feature>
<dbReference type="PANTHER" id="PTHR11034">
    <property type="entry name" value="N-MYC DOWNSTREAM REGULATED"/>
    <property type="match status" value="1"/>
</dbReference>